<evidence type="ECO:0000256" key="13">
    <source>
        <dbReference type="PIRSR" id="PIRSR001461-2"/>
    </source>
</evidence>
<evidence type="ECO:0000256" key="5">
    <source>
        <dbReference type="ARBA" id="ARBA00001954"/>
    </source>
</evidence>
<evidence type="ECO:0000256" key="11">
    <source>
        <dbReference type="PIRNR" id="PIRNR001461"/>
    </source>
</evidence>
<feature type="binding site" evidence="10 14">
    <location>
        <position position="11"/>
    </location>
    <ligand>
        <name>substrate</name>
    </ligand>
</feature>
<evidence type="ECO:0000256" key="12">
    <source>
        <dbReference type="PIRSR" id="PIRSR001461-1"/>
    </source>
</evidence>
<protein>
    <recommendedName>
        <fullName evidence="7 10">Ribulose-phosphate 3-epimerase</fullName>
        <ecNumber evidence="7 10">5.1.3.1</ecNumber>
    </recommendedName>
</protein>
<keyword evidence="16" id="KW-1185">Reference proteome</keyword>
<evidence type="ECO:0000256" key="2">
    <source>
        <dbReference type="ARBA" id="ARBA00001936"/>
    </source>
</evidence>
<dbReference type="HAMAP" id="MF_02227">
    <property type="entry name" value="RPE"/>
    <property type="match status" value="1"/>
</dbReference>
<reference evidence="15 16" key="1">
    <citation type="submission" date="2017-11" db="EMBL/GenBank/DDBJ databases">
        <title>Rhodohalobacter 15182 sp. nov., isolated from a salt lake.</title>
        <authorList>
            <person name="Han S."/>
        </authorList>
    </citation>
    <scope>NUCLEOTIDE SEQUENCE [LARGE SCALE GENOMIC DNA]</scope>
    <source>
        <strain evidence="15 16">15182</strain>
    </source>
</reference>
<comment type="catalytic activity">
    <reaction evidence="1 10 11">
        <text>D-ribulose 5-phosphate = D-xylulose 5-phosphate</text>
        <dbReference type="Rhea" id="RHEA:13677"/>
        <dbReference type="ChEBI" id="CHEBI:57737"/>
        <dbReference type="ChEBI" id="CHEBI:58121"/>
        <dbReference type="EC" id="5.1.3.1"/>
    </reaction>
</comment>
<dbReference type="EMBL" id="PISP01000001">
    <property type="protein sequence ID" value="PKD44095.1"/>
    <property type="molecule type" value="Genomic_DNA"/>
</dbReference>
<dbReference type="NCBIfam" id="TIGR01163">
    <property type="entry name" value="rpe"/>
    <property type="match status" value="1"/>
</dbReference>
<feature type="binding site" evidence="10 13">
    <location>
        <position position="36"/>
    </location>
    <ligand>
        <name>a divalent metal cation</name>
        <dbReference type="ChEBI" id="CHEBI:60240"/>
    </ligand>
</feature>
<comment type="cofactor">
    <cofactor evidence="4">
        <name>Zn(2+)</name>
        <dbReference type="ChEBI" id="CHEBI:29105"/>
    </cofactor>
</comment>
<comment type="pathway">
    <text evidence="10">Carbohydrate degradation.</text>
</comment>
<comment type="caution">
    <text evidence="15">The sequence shown here is derived from an EMBL/GenBank/DDBJ whole genome shotgun (WGS) entry which is preliminary data.</text>
</comment>
<dbReference type="GO" id="GO:0046872">
    <property type="term" value="F:metal ion binding"/>
    <property type="evidence" value="ECO:0007669"/>
    <property type="project" value="UniProtKB-UniRule"/>
</dbReference>
<evidence type="ECO:0000256" key="7">
    <source>
        <dbReference type="ARBA" id="ARBA00013188"/>
    </source>
</evidence>
<evidence type="ECO:0000256" key="4">
    <source>
        <dbReference type="ARBA" id="ARBA00001947"/>
    </source>
</evidence>
<dbReference type="FunFam" id="3.20.20.70:FF:000004">
    <property type="entry name" value="Ribulose-phosphate 3-epimerase"/>
    <property type="match status" value="1"/>
</dbReference>
<evidence type="ECO:0000313" key="16">
    <source>
        <dbReference type="Proteomes" id="UP000233398"/>
    </source>
</evidence>
<evidence type="ECO:0000256" key="6">
    <source>
        <dbReference type="ARBA" id="ARBA00009541"/>
    </source>
</evidence>
<feature type="active site" description="Proton acceptor" evidence="10 12">
    <location>
        <position position="38"/>
    </location>
</feature>
<feature type="binding site" evidence="10 14">
    <location>
        <begin position="201"/>
        <end position="202"/>
    </location>
    <ligand>
        <name>substrate</name>
    </ligand>
</feature>
<dbReference type="CDD" id="cd00429">
    <property type="entry name" value="RPE"/>
    <property type="match status" value="1"/>
</dbReference>
<evidence type="ECO:0000256" key="1">
    <source>
        <dbReference type="ARBA" id="ARBA00001782"/>
    </source>
</evidence>
<feature type="binding site" evidence="10">
    <location>
        <begin position="179"/>
        <end position="181"/>
    </location>
    <ligand>
        <name>substrate</name>
    </ligand>
</feature>
<evidence type="ECO:0000256" key="14">
    <source>
        <dbReference type="PIRSR" id="PIRSR001461-3"/>
    </source>
</evidence>
<dbReference type="OrthoDB" id="1645589at2"/>
<dbReference type="Proteomes" id="UP000233398">
    <property type="component" value="Unassembled WGS sequence"/>
</dbReference>
<keyword evidence="10 11" id="KW-0119">Carbohydrate metabolism</keyword>
<feature type="binding site" evidence="14">
    <location>
        <position position="181"/>
    </location>
    <ligand>
        <name>substrate</name>
    </ligand>
</feature>
<evidence type="ECO:0000256" key="8">
    <source>
        <dbReference type="ARBA" id="ARBA00022723"/>
    </source>
</evidence>
<keyword evidence="13" id="KW-0464">Manganese</keyword>
<sequence>MNFDLPILAPSILAADFLKLGDELQTCKDAGINWFHCDIMDGHFVPNISYGPGIVGAVRKSVPDSFLDVHLMIENPDNYIDDFADAGSDLISVHYEACPHLHRTIQSIKQNGCMAGVVINPATSTDLLRPILPDVDLALIMSVNPGFGGQKFIQSSYRKVQELKQIRSELNAEFLIEIDGGVGTKNISKLVETGVDVLVAGSSVFKAEDIPERISELNSLALKGSEKVV</sequence>
<feature type="binding site" evidence="10 13">
    <location>
        <position position="70"/>
    </location>
    <ligand>
        <name>a divalent metal cation</name>
        <dbReference type="ChEBI" id="CHEBI:60240"/>
    </ligand>
</feature>
<dbReference type="PIRSF" id="PIRSF001461">
    <property type="entry name" value="RPE"/>
    <property type="match status" value="1"/>
</dbReference>
<name>A0A2N0VIR5_9BACT</name>
<dbReference type="EC" id="5.1.3.1" evidence="7 10"/>
<keyword evidence="8 10" id="KW-0479">Metal-binding</keyword>
<dbReference type="NCBIfam" id="NF004076">
    <property type="entry name" value="PRK05581.1-4"/>
    <property type="match status" value="1"/>
</dbReference>
<dbReference type="SUPFAM" id="SSF51366">
    <property type="entry name" value="Ribulose-phoshate binding barrel"/>
    <property type="match status" value="1"/>
</dbReference>
<dbReference type="Pfam" id="PF00834">
    <property type="entry name" value="Ribul_P_3_epim"/>
    <property type="match status" value="1"/>
</dbReference>
<gene>
    <name evidence="10" type="primary">rpe</name>
    <name evidence="15" type="ORF">CWD77_01080</name>
</gene>
<organism evidence="15 16">
    <name type="scientific">Rhodohalobacter barkolensis</name>
    <dbReference type="NCBI Taxonomy" id="2053187"/>
    <lineage>
        <taxon>Bacteria</taxon>
        <taxon>Pseudomonadati</taxon>
        <taxon>Balneolota</taxon>
        <taxon>Balneolia</taxon>
        <taxon>Balneolales</taxon>
        <taxon>Balneolaceae</taxon>
        <taxon>Rhodohalobacter</taxon>
    </lineage>
</organism>
<comment type="cofactor">
    <cofactor evidence="5">
        <name>Fe(2+)</name>
        <dbReference type="ChEBI" id="CHEBI:29033"/>
    </cofactor>
</comment>
<dbReference type="PROSITE" id="PS01086">
    <property type="entry name" value="RIBUL_P_3_EPIMER_2"/>
    <property type="match status" value="1"/>
</dbReference>
<feature type="binding site" evidence="10 13">
    <location>
        <position position="38"/>
    </location>
    <ligand>
        <name>a divalent metal cation</name>
        <dbReference type="ChEBI" id="CHEBI:60240"/>
    </ligand>
</feature>
<dbReference type="GO" id="GO:0004750">
    <property type="term" value="F:D-ribulose-phosphate 3-epimerase activity"/>
    <property type="evidence" value="ECO:0007669"/>
    <property type="project" value="UniProtKB-UniRule"/>
</dbReference>
<dbReference type="GO" id="GO:0019323">
    <property type="term" value="P:pentose catabolic process"/>
    <property type="evidence" value="ECO:0007669"/>
    <property type="project" value="UniProtKB-UniRule"/>
</dbReference>
<comment type="similarity">
    <text evidence="6 10 11">Belongs to the ribulose-phosphate 3-epimerase family.</text>
</comment>
<evidence type="ECO:0000256" key="3">
    <source>
        <dbReference type="ARBA" id="ARBA00001941"/>
    </source>
</evidence>
<evidence type="ECO:0000313" key="15">
    <source>
        <dbReference type="EMBL" id="PKD44095.1"/>
    </source>
</evidence>
<comment type="cofactor">
    <cofactor evidence="10 13">
        <name>a divalent metal cation</name>
        <dbReference type="ChEBI" id="CHEBI:60240"/>
    </cofactor>
    <text evidence="10 13">Binds 1 divalent metal cation per subunit.</text>
</comment>
<evidence type="ECO:0000256" key="10">
    <source>
        <dbReference type="HAMAP-Rule" id="MF_02227"/>
    </source>
</evidence>
<comment type="cofactor">
    <cofactor evidence="2">
        <name>Mn(2+)</name>
        <dbReference type="ChEBI" id="CHEBI:29035"/>
    </cofactor>
</comment>
<dbReference type="InterPro" id="IPR026019">
    <property type="entry name" value="Ribul_P_3_epim"/>
</dbReference>
<feature type="binding site" evidence="10 13">
    <location>
        <position position="179"/>
    </location>
    <ligand>
        <name>a divalent metal cation</name>
        <dbReference type="ChEBI" id="CHEBI:60240"/>
    </ligand>
</feature>
<dbReference type="InterPro" id="IPR011060">
    <property type="entry name" value="RibuloseP-bd_barrel"/>
</dbReference>
<comment type="cofactor">
    <cofactor evidence="3">
        <name>Co(2+)</name>
        <dbReference type="ChEBI" id="CHEBI:48828"/>
    </cofactor>
</comment>
<feature type="binding site" evidence="10 14">
    <location>
        <position position="70"/>
    </location>
    <ligand>
        <name>substrate</name>
    </ligand>
</feature>
<feature type="active site" description="Proton donor" evidence="10 12">
    <location>
        <position position="179"/>
    </location>
</feature>
<feature type="binding site" evidence="10 14">
    <location>
        <begin position="146"/>
        <end position="149"/>
    </location>
    <ligand>
        <name>substrate</name>
    </ligand>
</feature>
<accession>A0A2N0VIR5</accession>
<dbReference type="GO" id="GO:0005737">
    <property type="term" value="C:cytoplasm"/>
    <property type="evidence" value="ECO:0007669"/>
    <property type="project" value="UniProtKB-ARBA"/>
</dbReference>
<comment type="function">
    <text evidence="10">Catalyzes the reversible epimerization of D-ribulose 5-phosphate to D-xylulose 5-phosphate.</text>
</comment>
<dbReference type="GO" id="GO:0006098">
    <property type="term" value="P:pentose-phosphate shunt"/>
    <property type="evidence" value="ECO:0007669"/>
    <property type="project" value="UniProtKB-UniRule"/>
</dbReference>
<dbReference type="InterPro" id="IPR013785">
    <property type="entry name" value="Aldolase_TIM"/>
</dbReference>
<evidence type="ECO:0000256" key="9">
    <source>
        <dbReference type="ARBA" id="ARBA00023235"/>
    </source>
</evidence>
<keyword evidence="9 10" id="KW-0413">Isomerase</keyword>
<keyword evidence="13" id="KW-0862">Zinc</keyword>
<dbReference type="Gene3D" id="3.20.20.70">
    <property type="entry name" value="Aldolase class I"/>
    <property type="match status" value="1"/>
</dbReference>
<dbReference type="InterPro" id="IPR000056">
    <property type="entry name" value="Ribul_P_3_epim-like"/>
</dbReference>
<keyword evidence="13" id="KW-0170">Cobalt</keyword>
<proteinExistence type="inferred from homology"/>
<dbReference type="PANTHER" id="PTHR11749">
    <property type="entry name" value="RIBULOSE-5-PHOSPHATE-3-EPIMERASE"/>
    <property type="match status" value="1"/>
</dbReference>
<dbReference type="RefSeq" id="WP_101071374.1">
    <property type="nucleotide sequence ID" value="NZ_PISP01000001.1"/>
</dbReference>
<dbReference type="AlphaFoldDB" id="A0A2N0VIR5"/>